<dbReference type="AlphaFoldDB" id="D1BX40"/>
<accession>D1BX40</accession>
<dbReference type="Pfam" id="PF03816">
    <property type="entry name" value="LytR_cpsA_psr"/>
    <property type="match status" value="1"/>
</dbReference>
<evidence type="ECO:0000259" key="3">
    <source>
        <dbReference type="Pfam" id="PF03816"/>
    </source>
</evidence>
<reference evidence="4 5" key="2">
    <citation type="journal article" date="2010" name="Stand. Genomic Sci.">
        <title>Complete genome sequence of Xylanimonas cellulosilytica type strain (XIL07).</title>
        <authorList>
            <person name="Foster B."/>
            <person name="Pukall R."/>
            <person name="Abt B."/>
            <person name="Nolan M."/>
            <person name="Glavina Del Rio T."/>
            <person name="Chen F."/>
            <person name="Lucas S."/>
            <person name="Tice H."/>
            <person name="Pitluck S."/>
            <person name="Cheng J.-F."/>
            <person name="Chertkov O."/>
            <person name="Brettin T."/>
            <person name="Han C."/>
            <person name="Detter J.C."/>
            <person name="Bruce D."/>
            <person name="Goodwin L."/>
            <person name="Ivanova N."/>
            <person name="Mavromatis K."/>
            <person name="Pati A."/>
            <person name="Mikhailova N."/>
            <person name="Chen A."/>
            <person name="Palaniappan K."/>
            <person name="Land M."/>
            <person name="Hauser L."/>
            <person name="Chang Y.-J."/>
            <person name="Jeffries C.D."/>
            <person name="Chain P."/>
            <person name="Rohde M."/>
            <person name="Goeker M."/>
            <person name="Bristow J."/>
            <person name="Eisen J.A."/>
            <person name="Markowitz V."/>
            <person name="Hugenholtz P."/>
            <person name="Kyrpides N.C."/>
            <person name="Klenk H.-P."/>
            <person name="Lapidus A."/>
        </authorList>
    </citation>
    <scope>NUCLEOTIDE SEQUENCE [LARGE SCALE GENOMIC DNA]</scope>
    <source>
        <strain evidence="5">DSM 15894 / CECT 5975 / LMG 20990 / XIL07</strain>
    </source>
</reference>
<gene>
    <name evidence="4" type="ordered locus">Xcel_2594</name>
</gene>
<evidence type="ECO:0000256" key="1">
    <source>
        <dbReference type="ARBA" id="ARBA00006068"/>
    </source>
</evidence>
<feature type="region of interest" description="Disordered" evidence="2">
    <location>
        <begin position="367"/>
        <end position="442"/>
    </location>
</feature>
<keyword evidence="5" id="KW-1185">Reference proteome</keyword>
<dbReference type="PANTHER" id="PTHR33392">
    <property type="entry name" value="POLYISOPRENYL-TEICHOIC ACID--PEPTIDOGLYCAN TEICHOIC ACID TRANSFERASE TAGU"/>
    <property type="match status" value="1"/>
</dbReference>
<feature type="compositionally biased region" description="Low complexity" evidence="2">
    <location>
        <begin position="386"/>
        <end position="426"/>
    </location>
</feature>
<name>D1BX40_XYLCX</name>
<comment type="similarity">
    <text evidence="1">Belongs to the LytR/CpsA/Psr (LCP) family.</text>
</comment>
<evidence type="ECO:0000256" key="2">
    <source>
        <dbReference type="SAM" id="MobiDB-lite"/>
    </source>
</evidence>
<feature type="domain" description="Cell envelope-related transcriptional attenuator" evidence="3">
    <location>
        <begin position="114"/>
        <end position="281"/>
    </location>
</feature>
<dbReference type="STRING" id="446471.Xcel_2594"/>
<evidence type="ECO:0000313" key="4">
    <source>
        <dbReference type="EMBL" id="ACZ31608.1"/>
    </source>
</evidence>
<dbReference type="Gene3D" id="3.40.630.190">
    <property type="entry name" value="LCP protein"/>
    <property type="match status" value="1"/>
</dbReference>
<dbReference type="InterPro" id="IPR050922">
    <property type="entry name" value="LytR/CpsA/Psr_CW_biosynth"/>
</dbReference>
<dbReference type="EMBL" id="CP001821">
    <property type="protein sequence ID" value="ACZ31608.1"/>
    <property type="molecule type" value="Genomic_DNA"/>
</dbReference>
<dbReference type="Proteomes" id="UP000002255">
    <property type="component" value="Chromosome"/>
</dbReference>
<organism evidence="4 5">
    <name type="scientific">Xylanimonas cellulosilytica (strain DSM 15894 / JCM 12276 / CECT 5975 / KCTC 9989 / LMG 20990 / NBRC 107835 / XIL07)</name>
    <dbReference type="NCBI Taxonomy" id="446471"/>
    <lineage>
        <taxon>Bacteria</taxon>
        <taxon>Bacillati</taxon>
        <taxon>Actinomycetota</taxon>
        <taxon>Actinomycetes</taxon>
        <taxon>Micrococcales</taxon>
        <taxon>Promicromonosporaceae</taxon>
        <taxon>Xylanimonas</taxon>
    </lineage>
</organism>
<proteinExistence type="inferred from homology"/>
<dbReference type="PANTHER" id="PTHR33392:SF6">
    <property type="entry name" value="POLYISOPRENYL-TEICHOIC ACID--PEPTIDOGLYCAN TEICHOIC ACID TRANSFERASE TAGU"/>
    <property type="match status" value="1"/>
</dbReference>
<dbReference type="eggNOG" id="COG1316">
    <property type="taxonomic scope" value="Bacteria"/>
</dbReference>
<reference evidence="5" key="1">
    <citation type="submission" date="2009-11" db="EMBL/GenBank/DDBJ databases">
        <title>The complete chromosome of Xylanimonas cellulosilytica DSM 15894.</title>
        <authorList>
            <consortium name="US DOE Joint Genome Institute (JGI-PGF)"/>
            <person name="Lucas S."/>
            <person name="Copeland A."/>
            <person name="Lapidus A."/>
            <person name="Glavina del Rio T."/>
            <person name="Dalin E."/>
            <person name="Tice H."/>
            <person name="Bruce D."/>
            <person name="Goodwin L."/>
            <person name="Pitluck S."/>
            <person name="Kyrpides N."/>
            <person name="Mavromatis K."/>
            <person name="Ivanova N."/>
            <person name="Mikhailova N."/>
            <person name="Foster B."/>
            <person name="Clum A."/>
            <person name="Brettin T."/>
            <person name="Detter J.C."/>
            <person name="Han C."/>
            <person name="Larimer F."/>
            <person name="Land M."/>
            <person name="Hauser L."/>
            <person name="Markowitz V."/>
            <person name="Cheng J.F."/>
            <person name="Hugenholtz P."/>
            <person name="Woyke T."/>
            <person name="Wu D."/>
            <person name="Gehrich-Schroeter G."/>
            <person name="Schneider S."/>
            <person name="Pukall S.R."/>
            <person name="Klenk H.P."/>
            <person name="Eisen J.A."/>
        </authorList>
    </citation>
    <scope>NUCLEOTIDE SEQUENCE [LARGE SCALE GENOMIC DNA]</scope>
    <source>
        <strain evidence="5">DSM 15894 / CECT 5975 / LMG 20990 / XIL07</strain>
    </source>
</reference>
<dbReference type="HOGENOM" id="CLU_016455_0_0_11"/>
<sequence>MGRALGAPDDDAAPRLPSHARSFARHRVARSVGMVLTGVLAFGTAGGATAAITLSGNIDKVNVDEALGGIDRPDVVVPEDPNAGTPLNIVLMGSDTRSGENGNYAASEGTGGARADTTMILHLSADRTRAELVSIPRDTTVDIPACPTSDGRMTVPWRGTKFNASFAQGYTKGKDVASGALCTMATIESLTDVRMDGFVVIDFAGFQKMIDALGGVPICIPERIEAPEAGNLVLEAGQQTLDGGTALQYARARKGKGLGDGSDIGRIGRQQRLMSELANTVLSKNLLVDSPALLQFLGATTSSLTMSSNFASVQGLAGLAYSLRNVRPATITFMTVPWGADPNNSANVLWTGEADVLWDNLRNDRPITTPAGAADEPVAPVDAETETPADAATTPAATAEPTPATEPTTEAEASTPTPTPTETTAEAGKEAFTGADVTAVCG</sequence>
<dbReference type="InterPro" id="IPR004474">
    <property type="entry name" value="LytR_CpsA_psr"/>
</dbReference>
<evidence type="ECO:0000313" key="5">
    <source>
        <dbReference type="Proteomes" id="UP000002255"/>
    </source>
</evidence>
<protein>
    <submittedName>
        <fullName evidence="4">Cell envelope-related transcriptional attenuator</fullName>
    </submittedName>
</protein>
<dbReference type="KEGG" id="xce:Xcel_2594"/>
<dbReference type="NCBIfam" id="TIGR00350">
    <property type="entry name" value="lytR_cpsA_psr"/>
    <property type="match status" value="1"/>
</dbReference>